<dbReference type="InterPro" id="IPR044147">
    <property type="entry name" value="UdgB-like"/>
</dbReference>
<dbReference type="SUPFAM" id="SSF52141">
    <property type="entry name" value="Uracil-DNA glycosylase-like"/>
    <property type="match status" value="1"/>
</dbReference>
<dbReference type="InterPro" id="IPR036895">
    <property type="entry name" value="Uracil-DNA_glycosylase-like_sf"/>
</dbReference>
<dbReference type="InterPro" id="IPR005122">
    <property type="entry name" value="Uracil-DNA_glycosylase-like"/>
</dbReference>
<evidence type="ECO:0000256" key="7">
    <source>
        <dbReference type="ARBA" id="ARBA00023204"/>
    </source>
</evidence>
<evidence type="ECO:0000259" key="10">
    <source>
        <dbReference type="SMART" id="SM00986"/>
    </source>
</evidence>
<dbReference type="GeneID" id="76207408"/>
<dbReference type="PANTHER" id="PTHR33693">
    <property type="entry name" value="TYPE-5 URACIL-DNA GLYCOSYLASE"/>
    <property type="match status" value="1"/>
</dbReference>
<keyword evidence="6" id="KW-0411">Iron-sulfur</keyword>
<dbReference type="Gene3D" id="3.40.470.10">
    <property type="entry name" value="Uracil-DNA glycosylase-like domain"/>
    <property type="match status" value="1"/>
</dbReference>
<evidence type="ECO:0000313" key="12">
    <source>
        <dbReference type="Proteomes" id="UP001060771"/>
    </source>
</evidence>
<evidence type="ECO:0000256" key="5">
    <source>
        <dbReference type="ARBA" id="ARBA00023004"/>
    </source>
</evidence>
<keyword evidence="2" id="KW-0479">Metal-binding</keyword>
<evidence type="ECO:0000256" key="4">
    <source>
        <dbReference type="ARBA" id="ARBA00022801"/>
    </source>
</evidence>
<dbReference type="PANTHER" id="PTHR33693:SF3">
    <property type="entry name" value="TYPE-5 URACIL-DNA GLYCOSYLASE"/>
    <property type="match status" value="1"/>
</dbReference>
<feature type="domain" description="Uracil-DNA glycosylase-like" evidence="10">
    <location>
        <begin position="49"/>
        <end position="213"/>
    </location>
</feature>
<evidence type="ECO:0000256" key="6">
    <source>
        <dbReference type="ARBA" id="ARBA00023014"/>
    </source>
</evidence>
<proteinExistence type="inferred from homology"/>
<reference evidence="12" key="1">
    <citation type="submission" date="2022-09" db="EMBL/GenBank/DDBJ databases">
        <title>Complete genome sequence of Vulcanisaeta souniana.</title>
        <authorList>
            <person name="Kato S."/>
            <person name="Itoh T."/>
            <person name="Ohkuma M."/>
        </authorList>
    </citation>
    <scope>NUCLEOTIDE SEQUENCE [LARGE SCALE GENOMIC DNA]</scope>
    <source>
        <strain evidence="12">JCM 11219</strain>
    </source>
</reference>
<dbReference type="RefSeq" id="WP_188603696.1">
    <property type="nucleotide sequence ID" value="NZ_AP026830.1"/>
</dbReference>
<evidence type="ECO:0000256" key="1">
    <source>
        <dbReference type="ARBA" id="ARBA00022485"/>
    </source>
</evidence>
<dbReference type="CDD" id="cd10031">
    <property type="entry name" value="UDG-F5_TTUDGB_like"/>
    <property type="match status" value="1"/>
</dbReference>
<keyword evidence="3" id="KW-0227">DNA damage</keyword>
<evidence type="ECO:0000256" key="2">
    <source>
        <dbReference type="ARBA" id="ARBA00022723"/>
    </source>
</evidence>
<accession>A0ABN6SSF1</accession>
<keyword evidence="5" id="KW-0408">Iron</keyword>
<keyword evidence="7" id="KW-0234">DNA repair</keyword>
<sequence length="225" mass="25773">MRIKTVSWYNDFVSRLIQCRACPRLVGYRESVKPLPRFMRYDYWRRPVPPWGDLGNARIMIVGLAPAAHGGNRTGRMFTGDSSAQFLFRALYEAGLSNKPYSISRDDGVAVRCVYITSVVKCAPPNNRPSNEEIRTCVNNWFRYELEYVRPRAIIALGHVAFLGIKLALGIRAEFRHNDHVDFSGIRIFMSYHPSPRNTNTGRLKMEDLVSIFRMAMEYAGCVLT</sequence>
<protein>
    <recommendedName>
        <fullName evidence="9">Type-5 uracil-DNA glycosylase</fullName>
    </recommendedName>
</protein>
<evidence type="ECO:0000256" key="3">
    <source>
        <dbReference type="ARBA" id="ARBA00022763"/>
    </source>
</evidence>
<comment type="similarity">
    <text evidence="8">Belongs to the uracil-DNA glycosylase (UDG) superfamily. Type 5 (UDGb) family.</text>
</comment>
<name>A0ABN6SSF1_9CREN</name>
<dbReference type="InterPro" id="IPR051536">
    <property type="entry name" value="UDG_Type-4/5"/>
</dbReference>
<dbReference type="EMBL" id="AP026830">
    <property type="protein sequence ID" value="BDR92775.1"/>
    <property type="molecule type" value="Genomic_DNA"/>
</dbReference>
<gene>
    <name evidence="11" type="ORF">Vsou_18680</name>
</gene>
<dbReference type="Proteomes" id="UP001060771">
    <property type="component" value="Chromosome"/>
</dbReference>
<keyword evidence="1" id="KW-0004">4Fe-4S</keyword>
<evidence type="ECO:0000313" key="11">
    <source>
        <dbReference type="EMBL" id="BDR92775.1"/>
    </source>
</evidence>
<keyword evidence="12" id="KW-1185">Reference proteome</keyword>
<dbReference type="SMART" id="SM00986">
    <property type="entry name" value="UDG"/>
    <property type="match status" value="1"/>
</dbReference>
<evidence type="ECO:0000256" key="9">
    <source>
        <dbReference type="ARBA" id="ARBA00023887"/>
    </source>
</evidence>
<evidence type="ECO:0000256" key="8">
    <source>
        <dbReference type="ARBA" id="ARBA00023779"/>
    </source>
</evidence>
<dbReference type="SMART" id="SM00987">
    <property type="entry name" value="UreE_C"/>
    <property type="match status" value="1"/>
</dbReference>
<keyword evidence="4" id="KW-0378">Hydrolase</keyword>
<organism evidence="11 12">
    <name type="scientific">Vulcanisaeta souniana JCM 11219</name>
    <dbReference type="NCBI Taxonomy" id="1293586"/>
    <lineage>
        <taxon>Archaea</taxon>
        <taxon>Thermoproteota</taxon>
        <taxon>Thermoprotei</taxon>
        <taxon>Thermoproteales</taxon>
        <taxon>Thermoproteaceae</taxon>
        <taxon>Vulcanisaeta</taxon>
    </lineage>
</organism>
<dbReference type="Pfam" id="PF03167">
    <property type="entry name" value="UDG"/>
    <property type="match status" value="1"/>
</dbReference>